<sequence>MKFSLLAMVFISTVATGTVRHKVILRGGDVITGYVAEMTHDSLKIIPASGGLQTSVTLDSVLYVHNSKGKLFYLSPKIRKFFQKGLGRGGVIITVTGESIPYRRLGRELFMFEPKLVYQTEEEPKRHEILLTDIHSVRFDHTVSEYAVKKGALAGASFTTVLFLLKYKAIKEFFNFNKLFRTGSAAYKTGTTIIPLTTIGWVAYDFFRGERELILNPLK</sequence>
<proteinExistence type="predicted"/>
<name>A0A381RNM6_9ZZZZ</name>
<organism evidence="1">
    <name type="scientific">marine metagenome</name>
    <dbReference type="NCBI Taxonomy" id="408172"/>
    <lineage>
        <taxon>unclassified sequences</taxon>
        <taxon>metagenomes</taxon>
        <taxon>ecological metagenomes</taxon>
    </lineage>
</organism>
<dbReference type="AlphaFoldDB" id="A0A381RNM6"/>
<dbReference type="EMBL" id="UINC01002149">
    <property type="protein sequence ID" value="SUZ93460.1"/>
    <property type="molecule type" value="Genomic_DNA"/>
</dbReference>
<reference evidence="1" key="1">
    <citation type="submission" date="2018-05" db="EMBL/GenBank/DDBJ databases">
        <authorList>
            <person name="Lanie J.A."/>
            <person name="Ng W.-L."/>
            <person name="Kazmierczak K.M."/>
            <person name="Andrzejewski T.M."/>
            <person name="Davidsen T.M."/>
            <person name="Wayne K.J."/>
            <person name="Tettelin H."/>
            <person name="Glass J.I."/>
            <person name="Rusch D."/>
            <person name="Podicherti R."/>
            <person name="Tsui H.-C.T."/>
            <person name="Winkler M.E."/>
        </authorList>
    </citation>
    <scope>NUCLEOTIDE SEQUENCE</scope>
</reference>
<accession>A0A381RNM6</accession>
<protein>
    <submittedName>
        <fullName evidence="1">Uncharacterized protein</fullName>
    </submittedName>
</protein>
<gene>
    <name evidence="1" type="ORF">METZ01_LOCUS46314</name>
</gene>
<evidence type="ECO:0000313" key="1">
    <source>
        <dbReference type="EMBL" id="SUZ93460.1"/>
    </source>
</evidence>